<comment type="caution">
    <text evidence="1">The sequence shown here is derived from an EMBL/GenBank/DDBJ whole genome shotgun (WGS) entry which is preliminary data.</text>
</comment>
<sequence length="85" mass="9485">MSRLVDMARSMNLRLARGAEALLERFDKHGISDIIRIDRQNVFKKRFGFFQPISGVWPGAIGGGASNERSSCIMLKSRSILGFAK</sequence>
<protein>
    <submittedName>
        <fullName evidence="1">Uncharacterized protein</fullName>
    </submittedName>
</protein>
<proteinExistence type="predicted"/>
<gene>
    <name evidence="1" type="ORF">IQ22_04469</name>
</gene>
<keyword evidence="2" id="KW-1185">Reference proteome</keyword>
<evidence type="ECO:0000313" key="2">
    <source>
        <dbReference type="Proteomes" id="UP000316905"/>
    </source>
</evidence>
<evidence type="ECO:0000313" key="1">
    <source>
        <dbReference type="EMBL" id="TWI46852.1"/>
    </source>
</evidence>
<dbReference type="AlphaFoldDB" id="A0A562PQZ1"/>
<name>A0A562PQZ1_9PSED</name>
<accession>A0A562PQZ1</accession>
<dbReference type="RefSeq" id="WP_145145922.1">
    <property type="nucleotide sequence ID" value="NZ_VLKY01000029.1"/>
</dbReference>
<dbReference type="EMBL" id="VLKY01000029">
    <property type="protein sequence ID" value="TWI46852.1"/>
    <property type="molecule type" value="Genomic_DNA"/>
</dbReference>
<reference evidence="1 2" key="1">
    <citation type="journal article" date="2015" name="Stand. Genomic Sci.">
        <title>Genomic Encyclopedia of Bacterial and Archaeal Type Strains, Phase III: the genomes of soil and plant-associated and newly described type strains.</title>
        <authorList>
            <person name="Whitman W.B."/>
            <person name="Woyke T."/>
            <person name="Klenk H.P."/>
            <person name="Zhou Y."/>
            <person name="Lilburn T.G."/>
            <person name="Beck B.J."/>
            <person name="De Vos P."/>
            <person name="Vandamme P."/>
            <person name="Eisen J.A."/>
            <person name="Garrity G."/>
            <person name="Hugenholtz P."/>
            <person name="Kyrpides N.C."/>
        </authorList>
    </citation>
    <scope>NUCLEOTIDE SEQUENCE [LARGE SCALE GENOMIC DNA]</scope>
    <source>
        <strain evidence="1 2">CGMCC 1.6858</strain>
    </source>
</reference>
<organism evidence="1 2">
    <name type="scientific">Pseudomonas duriflava</name>
    <dbReference type="NCBI Taxonomy" id="459528"/>
    <lineage>
        <taxon>Bacteria</taxon>
        <taxon>Pseudomonadati</taxon>
        <taxon>Pseudomonadota</taxon>
        <taxon>Gammaproteobacteria</taxon>
        <taxon>Pseudomonadales</taxon>
        <taxon>Pseudomonadaceae</taxon>
        <taxon>Pseudomonas</taxon>
    </lineage>
</organism>
<dbReference type="Proteomes" id="UP000316905">
    <property type="component" value="Unassembled WGS sequence"/>
</dbReference>